<reference evidence="4 5" key="1">
    <citation type="journal article" date="2018" name="J. Allergy Clin. Immunol.">
        <title>High-quality assembly of Dermatophagoides pteronyssinus genome and transcriptome reveals a wide range of novel allergens.</title>
        <authorList>
            <person name="Liu X.Y."/>
            <person name="Yang K.Y."/>
            <person name="Wang M.Q."/>
            <person name="Kwok J.S."/>
            <person name="Zeng X."/>
            <person name="Yang Z."/>
            <person name="Xiao X.J."/>
            <person name="Lau C.P."/>
            <person name="Li Y."/>
            <person name="Huang Z.M."/>
            <person name="Ba J.G."/>
            <person name="Yim A.K."/>
            <person name="Ouyang C.Y."/>
            <person name="Ngai S.M."/>
            <person name="Chan T.F."/>
            <person name="Leung E.L."/>
            <person name="Liu L."/>
            <person name="Liu Z.G."/>
            <person name="Tsui S.K."/>
        </authorList>
    </citation>
    <scope>NUCLEOTIDE SEQUENCE [LARGE SCALE GENOMIC DNA]</scope>
    <source>
        <strain evidence="4">Derp</strain>
    </source>
</reference>
<dbReference type="Proteomes" id="UP000887458">
    <property type="component" value="Unassembled WGS sequence"/>
</dbReference>
<feature type="domain" description="PDZ" evidence="3">
    <location>
        <begin position="26"/>
        <end position="108"/>
    </location>
</feature>
<dbReference type="InterPro" id="IPR051067">
    <property type="entry name" value="NHER"/>
</dbReference>
<dbReference type="InterPro" id="IPR036034">
    <property type="entry name" value="PDZ_sf"/>
</dbReference>
<feature type="compositionally biased region" description="Low complexity" evidence="2">
    <location>
        <begin position="182"/>
        <end position="311"/>
    </location>
</feature>
<dbReference type="EMBL" id="NJHN03000032">
    <property type="protein sequence ID" value="KAH9423475.1"/>
    <property type="molecule type" value="Genomic_DNA"/>
</dbReference>
<dbReference type="Pfam" id="PF00595">
    <property type="entry name" value="PDZ"/>
    <property type="match status" value="1"/>
</dbReference>
<evidence type="ECO:0000256" key="2">
    <source>
        <dbReference type="SAM" id="MobiDB-lite"/>
    </source>
</evidence>
<dbReference type="PROSITE" id="PS50106">
    <property type="entry name" value="PDZ"/>
    <property type="match status" value="1"/>
</dbReference>
<dbReference type="PANTHER" id="PTHR14191:SF28">
    <property type="entry name" value="GH04176P-RELATED"/>
    <property type="match status" value="1"/>
</dbReference>
<proteinExistence type="predicted"/>
<evidence type="ECO:0000313" key="4">
    <source>
        <dbReference type="EMBL" id="KAH9423475.1"/>
    </source>
</evidence>
<keyword evidence="5" id="KW-1185">Reference proteome</keyword>
<reference evidence="4 5" key="2">
    <citation type="journal article" date="2022" name="Mol. Biol. Evol.">
        <title>Comparative Genomics Reveals Insights into the Divergent Evolution of Astigmatic Mites and Household Pest Adaptations.</title>
        <authorList>
            <person name="Xiong Q."/>
            <person name="Wan A.T."/>
            <person name="Liu X."/>
            <person name="Fung C.S."/>
            <person name="Xiao X."/>
            <person name="Malainual N."/>
            <person name="Hou J."/>
            <person name="Wang L."/>
            <person name="Wang M."/>
            <person name="Yang K.Y."/>
            <person name="Cui Y."/>
            <person name="Leung E.L."/>
            <person name="Nong W."/>
            <person name="Shin S.K."/>
            <person name="Au S.W."/>
            <person name="Jeong K.Y."/>
            <person name="Chew F.T."/>
            <person name="Hui J.H."/>
            <person name="Leung T.F."/>
            <person name="Tungtrongchitr A."/>
            <person name="Zhong N."/>
            <person name="Liu Z."/>
            <person name="Tsui S.K."/>
        </authorList>
    </citation>
    <scope>NUCLEOTIDE SEQUENCE [LARGE SCALE GENOMIC DNA]</scope>
    <source>
        <strain evidence="4">Derp</strain>
    </source>
</reference>
<organism evidence="4 5">
    <name type="scientific">Dermatophagoides pteronyssinus</name>
    <name type="common">European house dust mite</name>
    <dbReference type="NCBI Taxonomy" id="6956"/>
    <lineage>
        <taxon>Eukaryota</taxon>
        <taxon>Metazoa</taxon>
        <taxon>Ecdysozoa</taxon>
        <taxon>Arthropoda</taxon>
        <taxon>Chelicerata</taxon>
        <taxon>Arachnida</taxon>
        <taxon>Acari</taxon>
        <taxon>Acariformes</taxon>
        <taxon>Sarcoptiformes</taxon>
        <taxon>Astigmata</taxon>
        <taxon>Psoroptidia</taxon>
        <taxon>Analgoidea</taxon>
        <taxon>Pyroglyphidae</taxon>
        <taxon>Dermatophagoidinae</taxon>
        <taxon>Dermatophagoides</taxon>
    </lineage>
</organism>
<keyword evidence="1" id="KW-0677">Repeat</keyword>
<protein>
    <recommendedName>
        <fullName evidence="3">PDZ domain-containing protein</fullName>
    </recommendedName>
</protein>
<dbReference type="SMART" id="SM00228">
    <property type="entry name" value="PDZ"/>
    <property type="match status" value="1"/>
</dbReference>
<comment type="caution">
    <text evidence="4">The sequence shown here is derived from an EMBL/GenBank/DDBJ whole genome shotgun (WGS) entry which is preliminary data.</text>
</comment>
<evidence type="ECO:0000313" key="5">
    <source>
        <dbReference type="Proteomes" id="UP000887458"/>
    </source>
</evidence>
<feature type="region of interest" description="Disordered" evidence="2">
    <location>
        <begin position="162"/>
        <end position="342"/>
    </location>
</feature>
<gene>
    <name evidence="4" type="ORF">DERP_003754</name>
</gene>
<dbReference type="Gene3D" id="2.30.42.10">
    <property type="match status" value="1"/>
</dbReference>
<accession>A0ABQ8JM91</accession>
<dbReference type="PANTHER" id="PTHR14191">
    <property type="entry name" value="PDZ DOMAIN CONTAINING PROTEIN"/>
    <property type="match status" value="1"/>
</dbReference>
<sequence length="369" mass="40785">MDYNGSMGDGNNINNGDYIDAPCPRLCHLIKWPDFNGYGFNLHAEKTKQGQYIGKVDDDSPAMLAGLREGDKIIEVNFVNICNENHRQVVERIKSITNETRLLVIDDYGDRWYRERKLIIKSTQSNVICYRTPIPRPLQQGILPLPLSSSDPMIQIRQPSSLINQQQQQQAVKNELNRRKSSSASSSTTSSTTTSSSKQDNNTGLNNNNNNHPQQQNNNNDDNDIQNNGNNSIKTTTTTTTPNNNNGKIDNNNRTASITSSIDSSASASSSSSLSLSSSTSSSKNNNNNRNNINGSPISNNSESNLNNNNNEIDEKKLQSNGTTTTTTTTKRIVSNDNNGGELNLNMTAAEMRQLIAQRKKQDIKKNTN</sequence>
<evidence type="ECO:0000256" key="1">
    <source>
        <dbReference type="ARBA" id="ARBA00022737"/>
    </source>
</evidence>
<evidence type="ECO:0000259" key="3">
    <source>
        <dbReference type="PROSITE" id="PS50106"/>
    </source>
</evidence>
<dbReference type="CDD" id="cd06768">
    <property type="entry name" value="PDZ_NHERF-like"/>
    <property type="match status" value="1"/>
</dbReference>
<dbReference type="InterPro" id="IPR001478">
    <property type="entry name" value="PDZ"/>
</dbReference>
<name>A0ABQ8JM91_DERPT</name>
<feature type="compositionally biased region" description="Polar residues" evidence="2">
    <location>
        <begin position="331"/>
        <end position="342"/>
    </location>
</feature>
<dbReference type="SUPFAM" id="SSF50156">
    <property type="entry name" value="PDZ domain-like"/>
    <property type="match status" value="1"/>
</dbReference>